<organism evidence="1 2">
    <name type="scientific">Elongatibacter sediminis</name>
    <dbReference type="NCBI Taxonomy" id="3119006"/>
    <lineage>
        <taxon>Bacteria</taxon>
        <taxon>Pseudomonadati</taxon>
        <taxon>Pseudomonadota</taxon>
        <taxon>Gammaproteobacteria</taxon>
        <taxon>Chromatiales</taxon>
        <taxon>Wenzhouxiangellaceae</taxon>
        <taxon>Elongatibacter</taxon>
    </lineage>
</organism>
<proteinExistence type="predicted"/>
<dbReference type="RefSeq" id="WP_354694964.1">
    <property type="nucleotide sequence ID" value="NZ_JAZHOG010000004.1"/>
</dbReference>
<evidence type="ECO:0008006" key="3">
    <source>
        <dbReference type="Google" id="ProtNLM"/>
    </source>
</evidence>
<keyword evidence="2" id="KW-1185">Reference proteome</keyword>
<evidence type="ECO:0000313" key="1">
    <source>
        <dbReference type="EMBL" id="MEJ8567652.1"/>
    </source>
</evidence>
<evidence type="ECO:0000313" key="2">
    <source>
        <dbReference type="Proteomes" id="UP001359886"/>
    </source>
</evidence>
<sequence length="353" mass="38308">MEKPPESKGPGRLSPGLRRATRIMLASLLLTVACDGREPPAGDDDASLANERAPQQAGGFERTGVIDSPELDEISGLAVTGSEHYVVHNDDGPPRLYLLDSLGKLVRRLDLAPAENQDWEDLAVVPSASGSLLVVGDIGDNLKTRDSIQLYFTELPTPPESFTAAAGDEAGPLPVIHGLRLRYPDGAHDTESLAYEPASHRLILLTKRDQPPRLYGIGVNTALHTDEAVLEYLGELKTLRPPTPADLLLDPLRGAWISQPTALDFSRDGRTAAVLTYRSLYVFRREAEEDWASAFNRRPVEYTGPPDTHDEAVAFDGAGRIVVTTEGRPAPLYRLVLPEDSGAVRSAQSESRP</sequence>
<gene>
    <name evidence="1" type="ORF">V3330_08460</name>
</gene>
<dbReference type="AlphaFoldDB" id="A0AAW9RC93"/>
<reference evidence="1 2" key="1">
    <citation type="submission" date="2024-02" db="EMBL/GenBank/DDBJ databases">
        <title>A novel Wenzhouxiangellaceae bacterium, isolated from coastal sediments.</title>
        <authorList>
            <person name="Du Z.-J."/>
            <person name="Ye Y.-Q."/>
            <person name="Zhang X.-Y."/>
        </authorList>
    </citation>
    <scope>NUCLEOTIDE SEQUENCE [LARGE SCALE GENOMIC DNA]</scope>
    <source>
        <strain evidence="1 2">CH-27</strain>
    </source>
</reference>
<dbReference type="Proteomes" id="UP001359886">
    <property type="component" value="Unassembled WGS sequence"/>
</dbReference>
<name>A0AAW9RC93_9GAMM</name>
<dbReference type="PROSITE" id="PS51257">
    <property type="entry name" value="PROKAR_LIPOPROTEIN"/>
    <property type="match status" value="1"/>
</dbReference>
<comment type="caution">
    <text evidence="1">The sequence shown here is derived from an EMBL/GenBank/DDBJ whole genome shotgun (WGS) entry which is preliminary data.</text>
</comment>
<protein>
    <recommendedName>
        <fullName evidence="3">Lipoprotein</fullName>
    </recommendedName>
</protein>
<dbReference type="SUPFAM" id="SSF75011">
    <property type="entry name" value="3-carboxy-cis,cis-mucoante lactonizing enzyme"/>
    <property type="match status" value="1"/>
</dbReference>
<accession>A0AAW9RC93</accession>
<dbReference type="EMBL" id="JAZHOG010000004">
    <property type="protein sequence ID" value="MEJ8567652.1"/>
    <property type="molecule type" value="Genomic_DNA"/>
</dbReference>